<dbReference type="InterPro" id="IPR051947">
    <property type="entry name" value="Sentrin-specific_protease"/>
</dbReference>
<evidence type="ECO:0000256" key="3">
    <source>
        <dbReference type="ARBA" id="ARBA00022670"/>
    </source>
</evidence>
<accession>A0A5N5DK02</accession>
<evidence type="ECO:0000313" key="9">
    <source>
        <dbReference type="Proteomes" id="UP000325902"/>
    </source>
</evidence>
<dbReference type="Gene3D" id="3.40.395.10">
    <property type="entry name" value="Adenoviral Proteinase, Chain A"/>
    <property type="match status" value="1"/>
</dbReference>
<keyword evidence="5" id="KW-0378">Hydrolase</keyword>
<gene>
    <name evidence="8" type="primary">ulp2</name>
    <name evidence="8" type="ORF">DBV05_g3139</name>
</gene>
<keyword evidence="9" id="KW-1185">Reference proteome</keyword>
<reference evidence="8 9" key="1">
    <citation type="journal article" date="2019" name="Sci. Rep.">
        <title>A multi-omics analysis of the grapevine pathogen Lasiodiplodia theobromae reveals that temperature affects the expression of virulence- and pathogenicity-related genes.</title>
        <authorList>
            <person name="Felix C."/>
            <person name="Meneses R."/>
            <person name="Goncalves M.F.M."/>
            <person name="Tilleman L."/>
            <person name="Duarte A.S."/>
            <person name="Jorrin-Novo J.V."/>
            <person name="Van de Peer Y."/>
            <person name="Deforce D."/>
            <person name="Van Nieuwerburgh F."/>
            <person name="Esteves A.C."/>
            <person name="Alves A."/>
        </authorList>
    </citation>
    <scope>NUCLEOTIDE SEQUENCE [LARGE SCALE GENOMIC DNA]</scope>
    <source>
        <strain evidence="8 9">LA-SOL3</strain>
    </source>
</reference>
<evidence type="ECO:0000259" key="7">
    <source>
        <dbReference type="PROSITE" id="PS50600"/>
    </source>
</evidence>
<organism evidence="8 9">
    <name type="scientific">Lasiodiplodia theobromae</name>
    <dbReference type="NCBI Taxonomy" id="45133"/>
    <lineage>
        <taxon>Eukaryota</taxon>
        <taxon>Fungi</taxon>
        <taxon>Dikarya</taxon>
        <taxon>Ascomycota</taxon>
        <taxon>Pezizomycotina</taxon>
        <taxon>Dothideomycetes</taxon>
        <taxon>Dothideomycetes incertae sedis</taxon>
        <taxon>Botryosphaeriales</taxon>
        <taxon>Botryosphaeriaceae</taxon>
        <taxon>Lasiodiplodia</taxon>
    </lineage>
</organism>
<feature type="compositionally biased region" description="Basic and acidic residues" evidence="6">
    <location>
        <begin position="575"/>
        <end position="595"/>
    </location>
</feature>
<dbReference type="GO" id="GO:0006508">
    <property type="term" value="P:proteolysis"/>
    <property type="evidence" value="ECO:0007669"/>
    <property type="project" value="UniProtKB-KW"/>
</dbReference>
<dbReference type="InterPro" id="IPR038765">
    <property type="entry name" value="Papain-like_cys_pep_sf"/>
</dbReference>
<evidence type="ECO:0000256" key="6">
    <source>
        <dbReference type="SAM" id="MobiDB-lite"/>
    </source>
</evidence>
<dbReference type="GO" id="GO:0070139">
    <property type="term" value="F:SUMO-specific endopeptidase activity"/>
    <property type="evidence" value="ECO:0007669"/>
    <property type="project" value="TreeGrafter"/>
</dbReference>
<dbReference type="PANTHER" id="PTHR46896">
    <property type="entry name" value="SENTRIN-SPECIFIC PROTEASE"/>
    <property type="match status" value="1"/>
</dbReference>
<dbReference type="PROSITE" id="PS50600">
    <property type="entry name" value="ULP_PROTEASE"/>
    <property type="match status" value="1"/>
</dbReference>
<dbReference type="Proteomes" id="UP000325902">
    <property type="component" value="Unassembled WGS sequence"/>
</dbReference>
<feature type="compositionally biased region" description="Polar residues" evidence="6">
    <location>
        <begin position="443"/>
        <end position="457"/>
    </location>
</feature>
<evidence type="ECO:0000256" key="2">
    <source>
        <dbReference type="ARBA" id="ARBA00022553"/>
    </source>
</evidence>
<dbReference type="PANTHER" id="PTHR46896:SF3">
    <property type="entry name" value="FI06413P-RELATED"/>
    <property type="match status" value="1"/>
</dbReference>
<dbReference type="GO" id="GO:0005634">
    <property type="term" value="C:nucleus"/>
    <property type="evidence" value="ECO:0007669"/>
    <property type="project" value="TreeGrafter"/>
</dbReference>
<dbReference type="InterPro" id="IPR003653">
    <property type="entry name" value="Peptidase_C48_C"/>
</dbReference>
<comment type="caution">
    <text evidence="8">The sequence shown here is derived from an EMBL/GenBank/DDBJ whole genome shotgun (WGS) entry which is preliminary data.</text>
</comment>
<feature type="compositionally biased region" description="Basic and acidic residues" evidence="6">
    <location>
        <begin position="200"/>
        <end position="213"/>
    </location>
</feature>
<evidence type="ECO:0000256" key="5">
    <source>
        <dbReference type="ARBA" id="ARBA00022801"/>
    </source>
</evidence>
<dbReference type="AlphaFoldDB" id="A0A5N5DK02"/>
<keyword evidence="4" id="KW-0833">Ubl conjugation pathway</keyword>
<evidence type="ECO:0000313" key="8">
    <source>
        <dbReference type="EMBL" id="KAB2578077.1"/>
    </source>
</evidence>
<dbReference type="EMBL" id="VCHE01000013">
    <property type="protein sequence ID" value="KAB2578077.1"/>
    <property type="molecule type" value="Genomic_DNA"/>
</dbReference>
<dbReference type="SUPFAM" id="SSF54001">
    <property type="entry name" value="Cysteine proteinases"/>
    <property type="match status" value="1"/>
</dbReference>
<dbReference type="OrthoDB" id="442460at2759"/>
<feature type="compositionally biased region" description="Basic and acidic residues" evidence="6">
    <location>
        <begin position="535"/>
        <end position="564"/>
    </location>
</feature>
<feature type="compositionally biased region" description="Basic and acidic residues" evidence="6">
    <location>
        <begin position="239"/>
        <end position="248"/>
    </location>
</feature>
<evidence type="ECO:0000256" key="1">
    <source>
        <dbReference type="ARBA" id="ARBA00005234"/>
    </source>
</evidence>
<feature type="domain" description="Ubiquitin-like protease family profile" evidence="7">
    <location>
        <begin position="61"/>
        <end position="372"/>
    </location>
</feature>
<dbReference type="GO" id="GO:0005737">
    <property type="term" value="C:cytoplasm"/>
    <property type="evidence" value="ECO:0007669"/>
    <property type="project" value="TreeGrafter"/>
</dbReference>
<proteinExistence type="inferred from homology"/>
<feature type="region of interest" description="Disordered" evidence="6">
    <location>
        <begin position="628"/>
        <end position="681"/>
    </location>
</feature>
<comment type="similarity">
    <text evidence="1">Belongs to the peptidase C48 family.</text>
</comment>
<feature type="compositionally biased region" description="Basic and acidic residues" evidence="6">
    <location>
        <begin position="432"/>
        <end position="442"/>
    </location>
</feature>
<dbReference type="Pfam" id="PF02902">
    <property type="entry name" value="Peptidase_C48"/>
    <property type="match status" value="1"/>
</dbReference>
<evidence type="ECO:0000256" key="4">
    <source>
        <dbReference type="ARBA" id="ARBA00022786"/>
    </source>
</evidence>
<sequence length="681" mass="77511">MTTSRTLANTRRTRANDGDAESSKIEYFEIAAQRESSWPQMDFPKQWKQPLVYPPTGRQRAQVDWADLLKLEDGEFLNDSIISFYMTWAAKQAEERGNLRPDKVYWFNTYFYSTLTKQVKGHKGINYAGVQRWTSKVDIFSYDYVVVPINEDQHWYLAIICNLPTLAKKVQHQEPEAEIEDITEKKDLPRNGLAAQVHKALSEKPEPPSDSTKESGGMDEAMEVDQPVRIDGATGGEKLNSERDEGETRMTTPQPMTDDAQTETLDEIKAVPNGQDDTSKLSPGGKKGRKKQGPPSRKLDPEQPVIIMLDSLELTHPKTTKNLKAYLVEEGEAKRGMDIDMKTLQGTTAKCIPTQDNFCDCGIFVCLYFEKFINDADNFVHKILRREMDKTRDWPDICPPKTRRDILGLLTKLEEEQSRERDEQRKKRKEEKRKLLEGKGDESSVSIRGQSPPSTTVEPERASKPPSGSPPPALVSTKAAEPRTPTPPPRARTPKTGRNPVVVIQASPVKCQGSSTNLVLGKSPRKRTLPAETTDVQKHDVAMASTDNRKRRESPMQAPDKDLAMEDAEEPVQSIERRHPEWHEQGDRAGHSRYERVDDWMDLEIEQDRSEVEVPDSQPEPYELAAREKHNQWELGLKEPSGNNEGQIEVRKQRSPSQRRQQQKKRKTTPMEIIEIDDSQP</sequence>
<name>A0A5N5DK02_9PEZI</name>
<feature type="region of interest" description="Disordered" evidence="6">
    <location>
        <begin position="197"/>
        <end position="302"/>
    </location>
</feature>
<protein>
    <submittedName>
        <fullName evidence="8">Ubiquitin-like-specific protease 2</fullName>
    </submittedName>
</protein>
<dbReference type="GO" id="GO:0016926">
    <property type="term" value="P:protein desumoylation"/>
    <property type="evidence" value="ECO:0007669"/>
    <property type="project" value="TreeGrafter"/>
</dbReference>
<feature type="compositionally biased region" description="Basic and acidic residues" evidence="6">
    <location>
        <begin position="415"/>
        <end position="425"/>
    </location>
</feature>
<keyword evidence="2" id="KW-0597">Phosphoprotein</keyword>
<feature type="region of interest" description="Disordered" evidence="6">
    <location>
        <begin position="415"/>
        <end position="595"/>
    </location>
</feature>
<keyword evidence="3 8" id="KW-0645">Protease</keyword>